<sequence length="135" mass="14630">MTREPGSPLTRPSAVMVAEARASIENITVADAAALLERDDVLFVDIRDPRELARLGTIPGSFRAPRGMLEFWVDPASPYYKPALDSGQKLVLFCGSGWRSALTAKTLQEMGLDNVAHLDGGFTAWQEAGQPVETV</sequence>
<name>A0A4Q9KC39_9ACTN</name>
<dbReference type="PANTHER" id="PTHR44086">
    <property type="entry name" value="THIOSULFATE SULFURTRANSFERASE RDL2, MITOCHONDRIAL-RELATED"/>
    <property type="match status" value="1"/>
</dbReference>
<dbReference type="SUPFAM" id="SSF52821">
    <property type="entry name" value="Rhodanese/Cell cycle control phosphatase"/>
    <property type="match status" value="1"/>
</dbReference>
<dbReference type="Pfam" id="PF00581">
    <property type="entry name" value="Rhodanese"/>
    <property type="match status" value="1"/>
</dbReference>
<dbReference type="SMART" id="SM00450">
    <property type="entry name" value="RHOD"/>
    <property type="match status" value="1"/>
</dbReference>
<keyword evidence="3" id="KW-1185">Reference proteome</keyword>
<dbReference type="Gene3D" id="3.40.250.10">
    <property type="entry name" value="Rhodanese-like domain"/>
    <property type="match status" value="1"/>
</dbReference>
<dbReference type="GO" id="GO:0004792">
    <property type="term" value="F:thiosulfate-cyanide sulfurtransferase activity"/>
    <property type="evidence" value="ECO:0007669"/>
    <property type="project" value="TreeGrafter"/>
</dbReference>
<dbReference type="InterPro" id="IPR001763">
    <property type="entry name" value="Rhodanese-like_dom"/>
</dbReference>
<dbReference type="PANTHER" id="PTHR44086:SF13">
    <property type="entry name" value="THIOSULFATE SULFURTRANSFERASE PSPE"/>
    <property type="match status" value="1"/>
</dbReference>
<dbReference type="EMBL" id="SDMQ01000011">
    <property type="protein sequence ID" value="TBT83515.1"/>
    <property type="molecule type" value="Genomic_DNA"/>
</dbReference>
<dbReference type="Proteomes" id="UP000292373">
    <property type="component" value="Unassembled WGS sequence"/>
</dbReference>
<evidence type="ECO:0000259" key="1">
    <source>
        <dbReference type="PROSITE" id="PS50206"/>
    </source>
</evidence>
<dbReference type="InterPro" id="IPR036873">
    <property type="entry name" value="Rhodanese-like_dom_sf"/>
</dbReference>
<proteinExistence type="predicted"/>
<dbReference type="OrthoDB" id="4828183at2"/>
<organism evidence="2 3">
    <name type="scientific">Propioniciclava sinopodophylli</name>
    <dbReference type="NCBI Taxonomy" id="1837344"/>
    <lineage>
        <taxon>Bacteria</taxon>
        <taxon>Bacillati</taxon>
        <taxon>Actinomycetota</taxon>
        <taxon>Actinomycetes</taxon>
        <taxon>Propionibacteriales</taxon>
        <taxon>Propionibacteriaceae</taxon>
        <taxon>Propioniciclava</taxon>
    </lineage>
</organism>
<comment type="caution">
    <text evidence="2">The sequence shown here is derived from an EMBL/GenBank/DDBJ whole genome shotgun (WGS) entry which is preliminary data.</text>
</comment>
<accession>A0A4Q9KC39</accession>
<reference evidence="2 3" key="1">
    <citation type="submission" date="2019-01" db="EMBL/GenBank/DDBJ databases">
        <title>Lactibacter flavus gen. nov., sp. nov., a novel bacterium of the family Propionibacteriaceae isolated from raw milk and dairy products.</title>
        <authorList>
            <person name="Huptas C."/>
            <person name="Wenning M."/>
            <person name="Breitenwieser F."/>
            <person name="Doll E."/>
            <person name="Von Neubeck M."/>
            <person name="Busse H.-J."/>
            <person name="Scherer S."/>
        </authorList>
    </citation>
    <scope>NUCLEOTIDE SEQUENCE [LARGE SCALE GENOMIC DNA]</scope>
    <source>
        <strain evidence="2 3">KCTC 33808</strain>
    </source>
</reference>
<evidence type="ECO:0000313" key="3">
    <source>
        <dbReference type="Proteomes" id="UP000292373"/>
    </source>
</evidence>
<dbReference type="PROSITE" id="PS50206">
    <property type="entry name" value="RHODANESE_3"/>
    <property type="match status" value="1"/>
</dbReference>
<gene>
    <name evidence="2" type="ORF">ET989_11170</name>
</gene>
<dbReference type="CDD" id="cd01447">
    <property type="entry name" value="Polysulfide_ST"/>
    <property type="match status" value="1"/>
</dbReference>
<feature type="domain" description="Rhodanese" evidence="1">
    <location>
        <begin position="37"/>
        <end position="134"/>
    </location>
</feature>
<dbReference type="AlphaFoldDB" id="A0A4Q9KC39"/>
<dbReference type="RefSeq" id="WP_131168956.1">
    <property type="nucleotide sequence ID" value="NZ_SDMQ01000011.1"/>
</dbReference>
<protein>
    <submittedName>
        <fullName evidence="2">Rhodanese-like domain-containing protein</fullName>
    </submittedName>
</protein>
<evidence type="ECO:0000313" key="2">
    <source>
        <dbReference type="EMBL" id="TBT83515.1"/>
    </source>
</evidence>